<evidence type="ECO:0000313" key="10">
    <source>
        <dbReference type="EMBL" id="TGL42757.1"/>
    </source>
</evidence>
<feature type="domain" description="Sulfatase N-terminal" evidence="8">
    <location>
        <begin position="288"/>
        <end position="624"/>
    </location>
</feature>
<dbReference type="OrthoDB" id="9762324at2"/>
<evidence type="ECO:0000313" key="11">
    <source>
        <dbReference type="Proteomes" id="UP000297273"/>
    </source>
</evidence>
<evidence type="ECO:0000256" key="3">
    <source>
        <dbReference type="ARBA" id="ARBA00022723"/>
    </source>
</evidence>
<evidence type="ECO:0000256" key="4">
    <source>
        <dbReference type="ARBA" id="ARBA00022729"/>
    </source>
</evidence>
<dbReference type="RefSeq" id="WP_135643622.1">
    <property type="nucleotide sequence ID" value="NZ_RQER01000007.1"/>
</dbReference>
<dbReference type="Gene3D" id="3.40.720.10">
    <property type="entry name" value="Alkaline Phosphatase, subunit A"/>
    <property type="match status" value="1"/>
</dbReference>
<dbReference type="Proteomes" id="UP000297946">
    <property type="component" value="Unassembled WGS sequence"/>
</dbReference>
<feature type="transmembrane region" description="Helical" evidence="7">
    <location>
        <begin position="71"/>
        <end position="91"/>
    </location>
</feature>
<accession>A0A5F1ZWG5</accession>
<dbReference type="PANTHER" id="PTHR42693">
    <property type="entry name" value="ARYLSULFATASE FAMILY MEMBER"/>
    <property type="match status" value="1"/>
</dbReference>
<feature type="transmembrane region" description="Helical" evidence="7">
    <location>
        <begin position="103"/>
        <end position="122"/>
    </location>
</feature>
<gene>
    <name evidence="9" type="ORF">EHO57_12575</name>
    <name evidence="10" type="ORF">EHQ53_04710</name>
</gene>
<keyword evidence="5" id="KW-0378">Hydrolase</keyword>
<evidence type="ECO:0000259" key="8">
    <source>
        <dbReference type="Pfam" id="PF00884"/>
    </source>
</evidence>
<dbReference type="InterPro" id="IPR000917">
    <property type="entry name" value="Sulfatase_N"/>
</dbReference>
<dbReference type="SUPFAM" id="SSF53649">
    <property type="entry name" value="Alkaline phosphatase-like"/>
    <property type="match status" value="1"/>
</dbReference>
<reference evidence="9 12" key="2">
    <citation type="journal article" date="2019" name="PLoS Negl. Trop. Dis.">
        <title>Revisiting the worldwide diversity of Leptospira species in the environment.</title>
        <authorList>
            <person name="Vincent A.T."/>
            <person name="Schiettekatte O."/>
            <person name="Bourhy P."/>
            <person name="Veyrier F.J."/>
            <person name="Picardeau M."/>
        </authorList>
    </citation>
    <scope>NUCLEOTIDE SEQUENCE [LARGE SCALE GENOMIC DNA]</scope>
    <source>
        <strain evidence="10">201702690</strain>
        <strain evidence="9 12">SSW18</strain>
    </source>
</reference>
<evidence type="ECO:0000313" key="9">
    <source>
        <dbReference type="EMBL" id="TGK00123.1"/>
    </source>
</evidence>
<dbReference type="Pfam" id="PF00884">
    <property type="entry name" value="Sulfatase"/>
    <property type="match status" value="1"/>
</dbReference>
<keyword evidence="7" id="KW-1133">Transmembrane helix</keyword>
<protein>
    <submittedName>
        <fullName evidence="9">Sulfatase</fullName>
    </submittedName>
</protein>
<reference evidence="10" key="1">
    <citation type="submission" date="2018-10" db="EMBL/GenBank/DDBJ databases">
        <authorList>
            <person name="Vincent A.T."/>
            <person name="Schiettekatte O."/>
            <person name="Bourhy P."/>
            <person name="Veyrier F.J."/>
            <person name="Picardeau M."/>
        </authorList>
    </citation>
    <scope>NUCLEOTIDE SEQUENCE</scope>
    <source>
        <strain evidence="10">201702690</strain>
    </source>
</reference>
<comment type="caution">
    <text evidence="9">The sequence shown here is derived from an EMBL/GenBank/DDBJ whole genome shotgun (WGS) entry which is preliminary data.</text>
</comment>
<dbReference type="AlphaFoldDB" id="A0A5F1ZWG5"/>
<keyword evidence="7" id="KW-0472">Membrane</keyword>
<comment type="cofactor">
    <cofactor evidence="1">
        <name>Ca(2+)</name>
        <dbReference type="ChEBI" id="CHEBI:29108"/>
    </cofactor>
</comment>
<keyword evidence="3" id="KW-0479">Metal-binding</keyword>
<evidence type="ECO:0000256" key="1">
    <source>
        <dbReference type="ARBA" id="ARBA00001913"/>
    </source>
</evidence>
<keyword evidence="6" id="KW-0106">Calcium</keyword>
<organism evidence="9 12">
    <name type="scientific">Leptospira langatensis</name>
    <dbReference type="NCBI Taxonomy" id="2484983"/>
    <lineage>
        <taxon>Bacteria</taxon>
        <taxon>Pseudomonadati</taxon>
        <taxon>Spirochaetota</taxon>
        <taxon>Spirochaetia</taxon>
        <taxon>Leptospirales</taxon>
        <taxon>Leptospiraceae</taxon>
        <taxon>Leptospira</taxon>
    </lineage>
</organism>
<dbReference type="GO" id="GO:0046872">
    <property type="term" value="F:metal ion binding"/>
    <property type="evidence" value="ECO:0007669"/>
    <property type="project" value="UniProtKB-KW"/>
</dbReference>
<evidence type="ECO:0000313" key="12">
    <source>
        <dbReference type="Proteomes" id="UP000297946"/>
    </source>
</evidence>
<dbReference type="InterPro" id="IPR017850">
    <property type="entry name" value="Alkaline_phosphatase_core_sf"/>
</dbReference>
<feature type="transmembrane region" description="Helical" evidence="7">
    <location>
        <begin position="186"/>
        <end position="213"/>
    </location>
</feature>
<evidence type="ECO:0000256" key="7">
    <source>
        <dbReference type="SAM" id="Phobius"/>
    </source>
</evidence>
<keyword evidence="11" id="KW-1185">Reference proteome</keyword>
<feature type="transmembrane region" description="Helical" evidence="7">
    <location>
        <begin position="20"/>
        <end position="38"/>
    </location>
</feature>
<dbReference type="PANTHER" id="PTHR42693:SF42">
    <property type="entry name" value="ARYLSULFATASE G"/>
    <property type="match status" value="1"/>
</dbReference>
<dbReference type="EMBL" id="RQER01000007">
    <property type="protein sequence ID" value="TGK00123.1"/>
    <property type="molecule type" value="Genomic_DNA"/>
</dbReference>
<evidence type="ECO:0000256" key="2">
    <source>
        <dbReference type="ARBA" id="ARBA00008779"/>
    </source>
</evidence>
<evidence type="ECO:0000256" key="5">
    <source>
        <dbReference type="ARBA" id="ARBA00022801"/>
    </source>
</evidence>
<dbReference type="Proteomes" id="UP000297273">
    <property type="component" value="Unassembled WGS sequence"/>
</dbReference>
<sequence>MSAFWSKSKGSFFTQFHSGNPWLHAGIFVFVLSLLCLLTNTSFHVMGVDISEFASLFYGLAPLLLRDLGGVLLSAYSFFLAALILFLGPEFMDWKKGERISPLRIYSILFSVLFLLFCHSVSKYPQVYGEFFYYRHTWALGFLYFITDHFPPWVFSSLLGIFLGLQVGRSFFSLWQTKQYRSLIEYLVFIILFYLFHLSGLFLGIFALCFLYSKDFLLITPAIVSKDPSAIGETGSWKLTGVFRSKKDLALASALLFAFGISIFVHHDFQKGPSSPQFPIAKKSKEFNVLILAADSIREDKLGFIQGNKDLTPNIDALAKDSVVFLDHHTTIPRTFPAWADLLTGRYSFEHGIQDMFPDREDRSKLGVSIPTLPSFLSETHRTAVVSSFAGDIFPRANWGFQEIHAPNFSAETLTQQRTIESQVFFLPVLTGSFFGGGEYLSSIRSLPTLGDDSRILSDLDPIFDRKGKPFFAVYFSSVTHFPYSPPYPFYKDGTDPNYYGPSKYFRFVDPSNSEKPDAREQEQIRKIYQASLKSFDHAVGEIIARLKERDLYDKTLILLTSDHGESLFEEDHSHGHGEHLRGEGVTKVPLLLKYPKSFSGQKAGNFKGITSSLDVFPTVLSVLETDSKPDLGGKDLSHLPTGGDWAEDRTVYSETGIWFSDRGDHFFQKDRIRYPNILELHTIDPEDGNSVTVSDSYAKETVLFSKHRMIQDRSRKLIYVPGPEGVKYLCYDRKKDPWNTHPLPNGACADLKSRLEILLLNSGKWKKAGEYFLPKTGS</sequence>
<proteinExistence type="inferred from homology"/>
<dbReference type="EMBL" id="RQGC01000002">
    <property type="protein sequence ID" value="TGL42757.1"/>
    <property type="molecule type" value="Genomic_DNA"/>
</dbReference>
<keyword evidence="7" id="KW-0812">Transmembrane</keyword>
<dbReference type="GO" id="GO:0004065">
    <property type="term" value="F:arylsulfatase activity"/>
    <property type="evidence" value="ECO:0007669"/>
    <property type="project" value="TreeGrafter"/>
</dbReference>
<name>A0A5F1ZWG5_9LEPT</name>
<comment type="similarity">
    <text evidence="2">Belongs to the sulfatase family.</text>
</comment>
<dbReference type="InterPro" id="IPR050738">
    <property type="entry name" value="Sulfatase"/>
</dbReference>
<evidence type="ECO:0000256" key="6">
    <source>
        <dbReference type="ARBA" id="ARBA00022837"/>
    </source>
</evidence>
<feature type="transmembrane region" description="Helical" evidence="7">
    <location>
        <begin position="142"/>
        <end position="165"/>
    </location>
</feature>
<keyword evidence="4" id="KW-0732">Signal</keyword>